<organism evidence="1 2">
    <name type="scientific">Acinetobacter guillouiae NIPH 991</name>
    <dbReference type="NCBI Taxonomy" id="1217656"/>
    <lineage>
        <taxon>Bacteria</taxon>
        <taxon>Pseudomonadati</taxon>
        <taxon>Pseudomonadota</taxon>
        <taxon>Gammaproteobacteria</taxon>
        <taxon>Moraxellales</taxon>
        <taxon>Moraxellaceae</taxon>
        <taxon>Acinetobacter</taxon>
    </lineage>
</organism>
<dbReference type="InterPro" id="IPR043733">
    <property type="entry name" value="DUF5677"/>
</dbReference>
<gene>
    <name evidence="1" type="ORF">F964_03376</name>
</gene>
<dbReference type="AlphaFoldDB" id="N8WWU8"/>
<dbReference type="HOGENOM" id="CLU_052788_0_0_6"/>
<comment type="caution">
    <text evidence="1">The sequence shown here is derived from an EMBL/GenBank/DDBJ whole genome shotgun (WGS) entry which is preliminary data.</text>
</comment>
<reference evidence="1 2" key="1">
    <citation type="submission" date="2013-02" db="EMBL/GenBank/DDBJ databases">
        <title>The Genome Sequence of Acinetobacter guillouiae NIPH 991.</title>
        <authorList>
            <consortium name="The Broad Institute Genome Sequencing Platform"/>
            <consortium name="The Broad Institute Genome Sequencing Center for Infectious Disease"/>
            <person name="Cerqueira G."/>
            <person name="Feldgarden M."/>
            <person name="Courvalin P."/>
            <person name="Perichon B."/>
            <person name="Grillot-Courvalin C."/>
            <person name="Clermont D."/>
            <person name="Rocha E."/>
            <person name="Yoon E.-J."/>
            <person name="Nemec A."/>
            <person name="Walker B."/>
            <person name="Young S.K."/>
            <person name="Zeng Q."/>
            <person name="Gargeya S."/>
            <person name="Fitzgerald M."/>
            <person name="Haas B."/>
            <person name="Abouelleil A."/>
            <person name="Alvarado L."/>
            <person name="Arachchi H.M."/>
            <person name="Berlin A.M."/>
            <person name="Chapman S.B."/>
            <person name="Dewar J."/>
            <person name="Goldberg J."/>
            <person name="Griggs A."/>
            <person name="Gujja S."/>
            <person name="Hansen M."/>
            <person name="Howarth C."/>
            <person name="Imamovic A."/>
            <person name="Larimer J."/>
            <person name="McCowan C."/>
            <person name="Murphy C."/>
            <person name="Neiman D."/>
            <person name="Pearson M."/>
            <person name="Priest M."/>
            <person name="Roberts A."/>
            <person name="Saif S."/>
            <person name="Shea T."/>
            <person name="Sisk P."/>
            <person name="Sykes S."/>
            <person name="Wortman J."/>
            <person name="Nusbaum C."/>
            <person name="Birren B."/>
        </authorList>
    </citation>
    <scope>NUCLEOTIDE SEQUENCE [LARGE SCALE GENOMIC DNA]</scope>
    <source>
        <strain evidence="1 2">NIPH 991</strain>
    </source>
</reference>
<dbReference type="Pfam" id="PF18928">
    <property type="entry name" value="DUF5677"/>
    <property type="match status" value="1"/>
</dbReference>
<proteinExistence type="predicted"/>
<dbReference type="PATRIC" id="fig|1217656.3.peg.3322"/>
<accession>N8WWU8</accession>
<dbReference type="RefSeq" id="WP_004822010.1">
    <property type="nucleotide sequence ID" value="NZ_KB849456.1"/>
</dbReference>
<evidence type="ECO:0000313" key="1">
    <source>
        <dbReference type="EMBL" id="ENV16441.1"/>
    </source>
</evidence>
<evidence type="ECO:0000313" key="2">
    <source>
        <dbReference type="Proteomes" id="UP000013148"/>
    </source>
</evidence>
<dbReference type="Proteomes" id="UP000013148">
    <property type="component" value="Unassembled WGS sequence"/>
</dbReference>
<dbReference type="eggNOG" id="ENOG502ZAJK">
    <property type="taxonomic scope" value="Bacteria"/>
</dbReference>
<sequence length="354" mass="40750">MNIISGIMEQLRSTVSEYESDITKIDKHIENLFNSVQEDIVNLLLDTSYKTGYISLKDQQYINDSFIANLNRRWFEAFDLLSLFNTISCEIGENIASNGARYHTESNKNSFKVLLKLHARSIQTAKEILVLMKNGYADGALARWRTLHELSVIFLFISRNGEEVALRYFDYYVVEQYKEIEAYNSTAEYLDFDKISDEDYQRIQDSLASLKIKYGDDFIKEYGWTKNIINQKKIYFNDLAKIVDLDFLNAYYKWACNPVHAGIKGSLFSLSNLNEPDMLFNLAGASNVGFTDPGQLTAFSLLQINKGLVECFDSFDHRIAINVLENFFEDLKIRLNSTQESIENEEIASKVIIS</sequence>
<protein>
    <submittedName>
        <fullName evidence="1">Uncharacterized protein</fullName>
    </submittedName>
</protein>
<name>N8WWU8_ACIGI</name>
<dbReference type="EMBL" id="APPJ01000012">
    <property type="protein sequence ID" value="ENV16441.1"/>
    <property type="molecule type" value="Genomic_DNA"/>
</dbReference>
<keyword evidence="2" id="KW-1185">Reference proteome</keyword>